<gene>
    <name evidence="2" type="ORF">EOJ36_05535</name>
</gene>
<feature type="transmembrane region" description="Helical" evidence="1">
    <location>
        <begin position="78"/>
        <end position="98"/>
    </location>
</feature>
<dbReference type="RefSeq" id="WP_127803179.1">
    <property type="nucleotide sequence ID" value="NZ_SACY01000002.1"/>
</dbReference>
<protein>
    <submittedName>
        <fullName evidence="2">Uncharacterized protein</fullName>
    </submittedName>
</protein>
<reference evidence="2 3" key="1">
    <citation type="submission" date="2019-01" db="EMBL/GenBank/DDBJ databases">
        <authorList>
            <person name="Chen W.-M."/>
        </authorList>
    </citation>
    <scope>NUCLEOTIDE SEQUENCE [LARGE SCALE GENOMIC DNA]</scope>
    <source>
        <strain evidence="2 3">FSY-15</strain>
    </source>
</reference>
<dbReference type="AlphaFoldDB" id="A0A437PUH2"/>
<keyword evidence="3" id="KW-1185">Reference proteome</keyword>
<dbReference type="EMBL" id="SACY01000002">
    <property type="protein sequence ID" value="RVU25880.1"/>
    <property type="molecule type" value="Genomic_DNA"/>
</dbReference>
<keyword evidence="1" id="KW-0812">Transmembrane</keyword>
<dbReference type="OrthoDB" id="825489at2"/>
<dbReference type="Proteomes" id="UP000282832">
    <property type="component" value="Unassembled WGS sequence"/>
</dbReference>
<name>A0A437PUH2_9BACT</name>
<keyword evidence="1" id="KW-1133">Transmembrane helix</keyword>
<accession>A0A437PUH2</accession>
<evidence type="ECO:0000313" key="3">
    <source>
        <dbReference type="Proteomes" id="UP000282832"/>
    </source>
</evidence>
<sequence>MKTILASILFCIFFGGSLLPKVGIEQSFKAHELLKHFQDHKKQAPKGFSFIDFLWMHYSADSKHPKTSQHPNMPSLDFSGICGFVLPGLMVFFISAYIRSISRRTQINWSNLYQFTIINVLIAPPRAIAVYH</sequence>
<organism evidence="2 3">
    <name type="scientific">Sandaracinomonas limnophila</name>
    <dbReference type="NCBI Taxonomy" id="1862386"/>
    <lineage>
        <taxon>Bacteria</taxon>
        <taxon>Pseudomonadati</taxon>
        <taxon>Bacteroidota</taxon>
        <taxon>Cytophagia</taxon>
        <taxon>Cytophagales</taxon>
        <taxon>Flectobacillaceae</taxon>
        <taxon>Sandaracinomonas</taxon>
    </lineage>
</organism>
<evidence type="ECO:0000313" key="2">
    <source>
        <dbReference type="EMBL" id="RVU25880.1"/>
    </source>
</evidence>
<keyword evidence="1" id="KW-0472">Membrane</keyword>
<proteinExistence type="predicted"/>
<evidence type="ECO:0000256" key="1">
    <source>
        <dbReference type="SAM" id="Phobius"/>
    </source>
</evidence>
<comment type="caution">
    <text evidence="2">The sequence shown here is derived from an EMBL/GenBank/DDBJ whole genome shotgun (WGS) entry which is preliminary data.</text>
</comment>